<evidence type="ECO:0000313" key="2">
    <source>
        <dbReference type="EMBL" id="MDR5691821.1"/>
    </source>
</evidence>
<dbReference type="RefSeq" id="WP_310520411.1">
    <property type="nucleotide sequence ID" value="NZ_BAABBS010000002.1"/>
</dbReference>
<comment type="caution">
    <text evidence="2">The sequence shown here is derived from an EMBL/GenBank/DDBJ whole genome shotgun (WGS) entry which is preliminary data.</text>
</comment>
<protein>
    <recommendedName>
        <fullName evidence="4">Core-binding (CB) domain-containing protein</fullName>
    </recommendedName>
</protein>
<evidence type="ECO:0000256" key="1">
    <source>
        <dbReference type="SAM" id="MobiDB-lite"/>
    </source>
</evidence>
<accession>A0ABU1FK40</accession>
<dbReference type="EMBL" id="JAVKGS010000002">
    <property type="protein sequence ID" value="MDR5691821.1"/>
    <property type="molecule type" value="Genomic_DNA"/>
</dbReference>
<reference evidence="3" key="1">
    <citation type="submission" date="2023-07" db="EMBL/GenBank/DDBJ databases">
        <title>Description of three actinobacteria isolated from air of manufacturing shop in a pharmaceutical factory.</title>
        <authorList>
            <person name="Zhang D.-F."/>
        </authorList>
    </citation>
    <scope>NUCLEOTIDE SEQUENCE [LARGE SCALE GENOMIC DNA]</scope>
    <source>
        <strain evidence="3">CCTCC AB 2011122</strain>
    </source>
</reference>
<feature type="compositionally biased region" description="Basic and acidic residues" evidence="1">
    <location>
        <begin position="177"/>
        <end position="186"/>
    </location>
</feature>
<keyword evidence="3" id="KW-1185">Reference proteome</keyword>
<sequence>MTIPAATQFANFTHFPISTSVTAARPRRLIDLDSTDSSDYPSTTSAEVISAVERYEPSRGQAGWERIKPFVRQLAAMAASEAPDAARLMIVLNAFVRWAVTEQGLPMTVEGLFTRRVIDAYCAESPTSEGTRATYRSKLVSVAEALNPGGMPRRLEPIPRRTIQPPLQSGRNGGVHELGERSTNRP</sequence>
<name>A0ABU1FK40_9MICO</name>
<dbReference type="Proteomes" id="UP001260072">
    <property type="component" value="Unassembled WGS sequence"/>
</dbReference>
<evidence type="ECO:0008006" key="4">
    <source>
        <dbReference type="Google" id="ProtNLM"/>
    </source>
</evidence>
<feature type="region of interest" description="Disordered" evidence="1">
    <location>
        <begin position="148"/>
        <end position="186"/>
    </location>
</feature>
<proteinExistence type="predicted"/>
<organism evidence="2 3">
    <name type="scientific">Agromyces indicus</name>
    <dbReference type="NCBI Taxonomy" id="758919"/>
    <lineage>
        <taxon>Bacteria</taxon>
        <taxon>Bacillati</taxon>
        <taxon>Actinomycetota</taxon>
        <taxon>Actinomycetes</taxon>
        <taxon>Micrococcales</taxon>
        <taxon>Microbacteriaceae</taxon>
        <taxon>Agromyces</taxon>
    </lineage>
</organism>
<evidence type="ECO:0000313" key="3">
    <source>
        <dbReference type="Proteomes" id="UP001260072"/>
    </source>
</evidence>
<gene>
    <name evidence="2" type="ORF">RH861_07060</name>
</gene>